<dbReference type="InterPro" id="IPR021525">
    <property type="entry name" value="DUF3189"/>
</dbReference>
<evidence type="ECO:0000313" key="2">
    <source>
        <dbReference type="Proteomes" id="UP000095743"/>
    </source>
</evidence>
<sequence length="153" mass="17540">MHIIYHCVGGAHSSPTAAAIHLNMLPQDRIPSVSDLLHIPFYDTLETVDRGTIFLRGIDEYGNHIYNFSRQFIPHLMLPALLDLWEVLGENKEDILFVNTMPCVNIWMKIGGFSSRRLKWVRFGRPIVAKGTVLAYNNLVKLVQETKHRCINQ</sequence>
<dbReference type="Proteomes" id="UP000095743">
    <property type="component" value="Chromosome"/>
</dbReference>
<gene>
    <name evidence="1" type="ORF">Gferi_02730</name>
</gene>
<accession>A0A1D8GPT2</accession>
<organism evidence="1 2">
    <name type="scientific">Geosporobacter ferrireducens</name>
    <dbReference type="NCBI Taxonomy" id="1424294"/>
    <lineage>
        <taxon>Bacteria</taxon>
        <taxon>Bacillati</taxon>
        <taxon>Bacillota</taxon>
        <taxon>Clostridia</taxon>
        <taxon>Peptostreptococcales</taxon>
        <taxon>Thermotaleaceae</taxon>
        <taxon>Geosporobacter</taxon>
    </lineage>
</organism>
<dbReference type="EMBL" id="CP017269">
    <property type="protein sequence ID" value="AOT72962.1"/>
    <property type="molecule type" value="Genomic_DNA"/>
</dbReference>
<evidence type="ECO:0008006" key="3">
    <source>
        <dbReference type="Google" id="ProtNLM"/>
    </source>
</evidence>
<reference evidence="1 2" key="1">
    <citation type="submission" date="2016-09" db="EMBL/GenBank/DDBJ databases">
        <title>Genomic analysis reveals versatility of anaerobic energy metabolism of Geosporobacter ferrireducens IRF9 of phylum Firmicutes.</title>
        <authorList>
            <person name="Kim S.-J."/>
        </authorList>
    </citation>
    <scope>NUCLEOTIDE SEQUENCE [LARGE SCALE GENOMIC DNA]</scope>
    <source>
        <strain evidence="1 2">IRF9</strain>
    </source>
</reference>
<dbReference type="KEGG" id="gfe:Gferi_02730"/>
<dbReference type="OrthoDB" id="1680616at2"/>
<protein>
    <recommendedName>
        <fullName evidence="3">DUF3189 domain-containing protein</fullName>
    </recommendedName>
</protein>
<evidence type="ECO:0000313" key="1">
    <source>
        <dbReference type="EMBL" id="AOT72962.1"/>
    </source>
</evidence>
<dbReference type="Pfam" id="PF11385">
    <property type="entry name" value="DUF3189"/>
    <property type="match status" value="1"/>
</dbReference>
<dbReference type="STRING" id="1424294.Gferi_02730"/>
<proteinExistence type="predicted"/>
<name>A0A1D8GPT2_9FIRM</name>
<dbReference type="AlphaFoldDB" id="A0A1D8GPT2"/>
<keyword evidence="2" id="KW-1185">Reference proteome</keyword>